<proteinExistence type="predicted"/>
<sequence length="331" mass="35488">MESSDPRVLVLLLESILQNHVLPQQRTLGAIATFGRTQACLRDEAEKAVREARRVAEATRVARTQVEACATTLERQRSGAKAAHGRATVQLGNALDARQATQNRLDLWEDRLSSATSVRIAAQNDVTAAEARVRSAEASLSRAESELADAQSRLSSCESSYYVDSEGNHIRYDCSAHAGAVGRASGERNAAAAALGRANADLSAAQGRLNAAIAHENHCRACVAQAGRALDTARTACTLGERAVNEASHAIERVEATQPLLERMHALAKVAQDAAERCMVRANHATARGDSAMTQFATCQRVGDENAQYARMMDSKLTEQVQLLLAFNAAN</sequence>
<gene>
    <name evidence="2" type="ORF">CFR71_10915</name>
</gene>
<evidence type="ECO:0000313" key="3">
    <source>
        <dbReference type="Proteomes" id="UP000247609"/>
    </source>
</evidence>
<reference evidence="2 3" key="1">
    <citation type="submission" date="2017-07" db="EMBL/GenBank/DDBJ databases">
        <title>A draft genome sequence of Komagataeibacter sp. T5K1.</title>
        <authorList>
            <person name="Skraban J."/>
            <person name="Cleenwerck I."/>
            <person name="Vandamme P."/>
            <person name="Trcek J."/>
        </authorList>
    </citation>
    <scope>NUCLEOTIDE SEQUENCE [LARGE SCALE GENOMIC DNA]</scope>
    <source>
        <strain evidence="2 3">T5K1</strain>
    </source>
</reference>
<protein>
    <submittedName>
        <fullName evidence="2">Uncharacterized protein</fullName>
    </submittedName>
</protein>
<evidence type="ECO:0000256" key="1">
    <source>
        <dbReference type="SAM" id="Coils"/>
    </source>
</evidence>
<feature type="coiled-coil region" evidence="1">
    <location>
        <begin position="126"/>
        <end position="160"/>
    </location>
</feature>
<dbReference type="Gene3D" id="1.20.120.330">
    <property type="entry name" value="Nucleotidyltransferases domain 2"/>
    <property type="match status" value="1"/>
</dbReference>
<dbReference type="EMBL" id="NOXG01000014">
    <property type="protein sequence ID" value="PYD75117.1"/>
    <property type="molecule type" value="Genomic_DNA"/>
</dbReference>
<dbReference type="Proteomes" id="UP000247609">
    <property type="component" value="Unassembled WGS sequence"/>
</dbReference>
<comment type="caution">
    <text evidence="2">The sequence shown here is derived from an EMBL/GenBank/DDBJ whole genome shotgun (WGS) entry which is preliminary data.</text>
</comment>
<keyword evidence="1" id="KW-0175">Coiled coil</keyword>
<dbReference type="RefSeq" id="WP_110531047.1">
    <property type="nucleotide sequence ID" value="NZ_JAHRDT010000014.1"/>
</dbReference>
<dbReference type="AlphaFoldDB" id="A0A318Q6G4"/>
<evidence type="ECO:0000313" key="2">
    <source>
        <dbReference type="EMBL" id="PYD75117.1"/>
    </source>
</evidence>
<name>A0A318Q6G4_9PROT</name>
<organism evidence="2 3">
    <name type="scientific">Novacetimonas pomaceti</name>
    <dbReference type="NCBI Taxonomy" id="2021998"/>
    <lineage>
        <taxon>Bacteria</taxon>
        <taxon>Pseudomonadati</taxon>
        <taxon>Pseudomonadota</taxon>
        <taxon>Alphaproteobacteria</taxon>
        <taxon>Acetobacterales</taxon>
        <taxon>Acetobacteraceae</taxon>
        <taxon>Novacetimonas</taxon>
    </lineage>
</organism>
<accession>A0A318Q6G4</accession>